<accession>G3HM12</accession>
<dbReference type="AlphaFoldDB" id="G3HM12"/>
<evidence type="ECO:0000313" key="1">
    <source>
        <dbReference type="EMBL" id="EGW10910.1"/>
    </source>
</evidence>
<evidence type="ECO:0000313" key="2">
    <source>
        <dbReference type="Proteomes" id="UP000001075"/>
    </source>
</evidence>
<proteinExistence type="predicted"/>
<gene>
    <name evidence="1" type="ORF">I79_011756</name>
</gene>
<dbReference type="InParanoid" id="G3HM12"/>
<dbReference type="Proteomes" id="UP000001075">
    <property type="component" value="Unassembled WGS sequence"/>
</dbReference>
<organism evidence="1 2">
    <name type="scientific">Cricetulus griseus</name>
    <name type="common">Chinese hamster</name>
    <name type="synonym">Cricetulus barabensis griseus</name>
    <dbReference type="NCBI Taxonomy" id="10029"/>
    <lineage>
        <taxon>Eukaryota</taxon>
        <taxon>Metazoa</taxon>
        <taxon>Chordata</taxon>
        <taxon>Craniata</taxon>
        <taxon>Vertebrata</taxon>
        <taxon>Euteleostomi</taxon>
        <taxon>Mammalia</taxon>
        <taxon>Eutheria</taxon>
        <taxon>Euarchontoglires</taxon>
        <taxon>Glires</taxon>
        <taxon>Rodentia</taxon>
        <taxon>Myomorpha</taxon>
        <taxon>Muroidea</taxon>
        <taxon>Cricetidae</taxon>
        <taxon>Cricetinae</taxon>
        <taxon>Cricetulus</taxon>
    </lineage>
</organism>
<reference evidence="2" key="1">
    <citation type="journal article" date="2011" name="Nat. Biotechnol.">
        <title>The genomic sequence of the Chinese hamster ovary (CHO)-K1 cell line.</title>
        <authorList>
            <person name="Xu X."/>
            <person name="Nagarajan H."/>
            <person name="Lewis N.E."/>
            <person name="Pan S."/>
            <person name="Cai Z."/>
            <person name="Liu X."/>
            <person name="Chen W."/>
            <person name="Xie M."/>
            <person name="Wang W."/>
            <person name="Hammond S."/>
            <person name="Andersen M.R."/>
            <person name="Neff N."/>
            <person name="Passarelli B."/>
            <person name="Koh W."/>
            <person name="Fan H.C."/>
            <person name="Wang J."/>
            <person name="Gui Y."/>
            <person name="Lee K.H."/>
            <person name="Betenbaugh M.J."/>
            <person name="Quake S.R."/>
            <person name="Famili I."/>
            <person name="Palsson B.O."/>
            <person name="Wang J."/>
        </authorList>
    </citation>
    <scope>NUCLEOTIDE SEQUENCE [LARGE SCALE GENOMIC DNA]</scope>
    <source>
        <strain evidence="2">CHO K1 cell line</strain>
    </source>
</reference>
<sequence length="51" mass="6060">MYFHVTEKGLILTLEEDCKKWKKETFSINECILCARHYILLLLTQSRGSQK</sequence>
<dbReference type="EMBL" id="JH000500">
    <property type="protein sequence ID" value="EGW10910.1"/>
    <property type="molecule type" value="Genomic_DNA"/>
</dbReference>
<protein>
    <submittedName>
        <fullName evidence="1">Uncharacterized protein</fullName>
    </submittedName>
</protein>
<name>G3HM12_CRIGR</name>